<organism evidence="2 3">
    <name type="scientific">Microthlaspi erraticum</name>
    <dbReference type="NCBI Taxonomy" id="1685480"/>
    <lineage>
        <taxon>Eukaryota</taxon>
        <taxon>Viridiplantae</taxon>
        <taxon>Streptophyta</taxon>
        <taxon>Embryophyta</taxon>
        <taxon>Tracheophyta</taxon>
        <taxon>Spermatophyta</taxon>
        <taxon>Magnoliopsida</taxon>
        <taxon>eudicotyledons</taxon>
        <taxon>Gunneridae</taxon>
        <taxon>Pentapetalae</taxon>
        <taxon>rosids</taxon>
        <taxon>malvids</taxon>
        <taxon>Brassicales</taxon>
        <taxon>Brassicaceae</taxon>
        <taxon>Coluteocarpeae</taxon>
        <taxon>Microthlaspi</taxon>
    </lineage>
</organism>
<protein>
    <submittedName>
        <fullName evidence="2">Uncharacterized protein</fullName>
    </submittedName>
</protein>
<gene>
    <name evidence="2" type="ORF">MERR_LOCUS15779</name>
</gene>
<evidence type="ECO:0000313" key="3">
    <source>
        <dbReference type="Proteomes" id="UP000467841"/>
    </source>
</evidence>
<accession>A0A6D2IKY9</accession>
<dbReference type="EMBL" id="CACVBM020001070">
    <property type="protein sequence ID" value="CAA7028544.1"/>
    <property type="molecule type" value="Genomic_DNA"/>
</dbReference>
<comment type="caution">
    <text evidence="2">The sequence shown here is derived from an EMBL/GenBank/DDBJ whole genome shotgun (WGS) entry which is preliminary data.</text>
</comment>
<proteinExistence type="predicted"/>
<dbReference type="AlphaFoldDB" id="A0A6D2IKY9"/>
<keyword evidence="1" id="KW-0175">Coiled coil</keyword>
<evidence type="ECO:0000313" key="2">
    <source>
        <dbReference type="EMBL" id="CAA7028544.1"/>
    </source>
</evidence>
<dbReference type="OrthoDB" id="1027748at2759"/>
<dbReference type="Proteomes" id="UP000467841">
    <property type="component" value="Unassembled WGS sequence"/>
</dbReference>
<sequence>MEGDLGNRYFTCEAYKNDGFYWRVPWFYGVEEEFDKLREEIHEHQAKQSQNLLNLETQLKQMSKELKKTAWNVCKTEGRS</sequence>
<feature type="coiled-coil region" evidence="1">
    <location>
        <begin position="45"/>
        <end position="72"/>
    </location>
</feature>
<evidence type="ECO:0000256" key="1">
    <source>
        <dbReference type="SAM" id="Coils"/>
    </source>
</evidence>
<name>A0A6D2IKY9_9BRAS</name>
<reference evidence="2" key="1">
    <citation type="submission" date="2020-01" db="EMBL/GenBank/DDBJ databases">
        <authorList>
            <person name="Mishra B."/>
        </authorList>
    </citation>
    <scope>NUCLEOTIDE SEQUENCE [LARGE SCALE GENOMIC DNA]</scope>
</reference>
<keyword evidence="3" id="KW-1185">Reference proteome</keyword>